<dbReference type="Proteomes" id="UP001454036">
    <property type="component" value="Unassembled WGS sequence"/>
</dbReference>
<proteinExistence type="predicted"/>
<dbReference type="GO" id="GO:0003676">
    <property type="term" value="F:nucleic acid binding"/>
    <property type="evidence" value="ECO:0007669"/>
    <property type="project" value="InterPro"/>
</dbReference>
<organism evidence="1 2">
    <name type="scientific">Lithospermum erythrorhizon</name>
    <name type="common">Purple gromwell</name>
    <name type="synonym">Lithospermum officinale var. erythrorhizon</name>
    <dbReference type="NCBI Taxonomy" id="34254"/>
    <lineage>
        <taxon>Eukaryota</taxon>
        <taxon>Viridiplantae</taxon>
        <taxon>Streptophyta</taxon>
        <taxon>Embryophyta</taxon>
        <taxon>Tracheophyta</taxon>
        <taxon>Spermatophyta</taxon>
        <taxon>Magnoliopsida</taxon>
        <taxon>eudicotyledons</taxon>
        <taxon>Gunneridae</taxon>
        <taxon>Pentapetalae</taxon>
        <taxon>asterids</taxon>
        <taxon>lamiids</taxon>
        <taxon>Boraginales</taxon>
        <taxon>Boraginaceae</taxon>
        <taxon>Boraginoideae</taxon>
        <taxon>Lithospermeae</taxon>
        <taxon>Lithospermum</taxon>
    </lineage>
</organism>
<dbReference type="PANTHER" id="PTHR48475">
    <property type="entry name" value="RIBONUCLEASE H"/>
    <property type="match status" value="1"/>
</dbReference>
<name>A0AAV3Q403_LITER</name>
<dbReference type="PANTHER" id="PTHR48475:SF2">
    <property type="entry name" value="RIBONUCLEASE H"/>
    <property type="match status" value="1"/>
</dbReference>
<dbReference type="InterPro" id="IPR036397">
    <property type="entry name" value="RNaseH_sf"/>
</dbReference>
<evidence type="ECO:0008006" key="3">
    <source>
        <dbReference type="Google" id="ProtNLM"/>
    </source>
</evidence>
<gene>
    <name evidence="1" type="ORF">LIER_15231</name>
</gene>
<comment type="caution">
    <text evidence="1">The sequence shown here is derived from an EMBL/GenBank/DDBJ whole genome shotgun (WGS) entry which is preliminary data.</text>
</comment>
<protein>
    <recommendedName>
        <fullName evidence="3">Integrase catalytic domain-containing protein</fullName>
    </recommendedName>
</protein>
<dbReference type="Gene3D" id="3.30.420.10">
    <property type="entry name" value="Ribonuclease H-like superfamily/Ribonuclease H"/>
    <property type="match status" value="1"/>
</dbReference>
<dbReference type="AlphaFoldDB" id="A0AAV3Q403"/>
<dbReference type="InterPro" id="IPR012337">
    <property type="entry name" value="RNaseH-like_sf"/>
</dbReference>
<sequence>MCSNLGIEPRFASLCYPQYNGQVDVMNRTIFVRIKKNLLKTSCQWYKKLDRVLWSYRTTSSNSTGETPFSLIYGTEAVLPIQVCLPTIRQIG</sequence>
<evidence type="ECO:0000313" key="2">
    <source>
        <dbReference type="Proteomes" id="UP001454036"/>
    </source>
</evidence>
<accession>A0AAV3Q403</accession>
<keyword evidence="2" id="KW-1185">Reference proteome</keyword>
<evidence type="ECO:0000313" key="1">
    <source>
        <dbReference type="EMBL" id="GAA0158126.1"/>
    </source>
</evidence>
<dbReference type="SUPFAM" id="SSF53098">
    <property type="entry name" value="Ribonuclease H-like"/>
    <property type="match status" value="1"/>
</dbReference>
<reference evidence="1 2" key="1">
    <citation type="submission" date="2024-01" db="EMBL/GenBank/DDBJ databases">
        <title>The complete chloroplast genome sequence of Lithospermum erythrorhizon: insights into the phylogenetic relationship among Boraginaceae species and the maternal lineages of purple gromwells.</title>
        <authorList>
            <person name="Okada T."/>
            <person name="Watanabe K."/>
        </authorList>
    </citation>
    <scope>NUCLEOTIDE SEQUENCE [LARGE SCALE GENOMIC DNA]</scope>
</reference>
<dbReference type="EMBL" id="BAABME010003265">
    <property type="protein sequence ID" value="GAA0158126.1"/>
    <property type="molecule type" value="Genomic_DNA"/>
</dbReference>